<evidence type="ECO:0000256" key="3">
    <source>
        <dbReference type="ARBA" id="ARBA00004496"/>
    </source>
</evidence>
<dbReference type="SUPFAM" id="SSF56194">
    <property type="entry name" value="Uridine diphospho-N-Acetylenolpyruvylglucosamine reductase, MurB, C-terminal domain"/>
    <property type="match status" value="1"/>
</dbReference>
<evidence type="ECO:0000256" key="7">
    <source>
        <dbReference type="ARBA" id="ARBA00022618"/>
    </source>
</evidence>
<evidence type="ECO:0000256" key="15">
    <source>
        <dbReference type="ARBA" id="ARBA00023316"/>
    </source>
</evidence>
<evidence type="ECO:0000256" key="9">
    <source>
        <dbReference type="ARBA" id="ARBA00022827"/>
    </source>
</evidence>
<gene>
    <name evidence="18" type="ORF">CBR_g23242</name>
</gene>
<dbReference type="Gramene" id="GBG61727">
    <property type="protein sequence ID" value="GBG61727"/>
    <property type="gene ID" value="CBR_g23242"/>
</dbReference>
<dbReference type="Gene3D" id="3.30.465.10">
    <property type="match status" value="1"/>
</dbReference>
<dbReference type="GO" id="GO:0071555">
    <property type="term" value="P:cell wall organization"/>
    <property type="evidence" value="ECO:0007669"/>
    <property type="project" value="UniProtKB-KW"/>
</dbReference>
<dbReference type="PANTHER" id="PTHR21071:SF4">
    <property type="entry name" value="UDP-N-ACETYLENOLPYRUVOYLGLUCOSAMINE REDUCTASE"/>
    <property type="match status" value="1"/>
</dbReference>
<comment type="cofactor">
    <cofactor evidence="1">
        <name>FAD</name>
        <dbReference type="ChEBI" id="CHEBI:57692"/>
    </cofactor>
</comment>
<dbReference type="NCBIfam" id="TIGR00179">
    <property type="entry name" value="murB"/>
    <property type="match status" value="1"/>
</dbReference>
<dbReference type="OrthoDB" id="66620at2759"/>
<evidence type="ECO:0000256" key="4">
    <source>
        <dbReference type="ARBA" id="ARBA00004752"/>
    </source>
</evidence>
<dbReference type="PANTHER" id="PTHR21071">
    <property type="entry name" value="UDP-N-ACETYLENOLPYRUVOYLGLUCOSAMINE REDUCTASE"/>
    <property type="match status" value="1"/>
</dbReference>
<comment type="function">
    <text evidence="2">Cell wall formation.</text>
</comment>
<keyword evidence="7" id="KW-0132">Cell division</keyword>
<organism evidence="18 19">
    <name type="scientific">Chara braunii</name>
    <name type="common">Braun's stonewort</name>
    <dbReference type="NCBI Taxonomy" id="69332"/>
    <lineage>
        <taxon>Eukaryota</taxon>
        <taxon>Viridiplantae</taxon>
        <taxon>Streptophyta</taxon>
        <taxon>Charophyceae</taxon>
        <taxon>Charales</taxon>
        <taxon>Characeae</taxon>
        <taxon>Chara</taxon>
    </lineage>
</organism>
<keyword evidence="19" id="KW-1185">Reference proteome</keyword>
<evidence type="ECO:0000256" key="6">
    <source>
        <dbReference type="ARBA" id="ARBA00022490"/>
    </source>
</evidence>
<evidence type="ECO:0000256" key="5">
    <source>
        <dbReference type="ARBA" id="ARBA00012518"/>
    </source>
</evidence>
<dbReference type="Pfam" id="PF01565">
    <property type="entry name" value="FAD_binding_4"/>
    <property type="match status" value="1"/>
</dbReference>
<dbReference type="InterPro" id="IPR016169">
    <property type="entry name" value="FAD-bd_PCMH_sub2"/>
</dbReference>
<evidence type="ECO:0000256" key="10">
    <source>
        <dbReference type="ARBA" id="ARBA00022857"/>
    </source>
</evidence>
<keyword evidence="9" id="KW-0274">FAD</keyword>
<keyword evidence="10" id="KW-0521">NADP</keyword>
<dbReference type="GO" id="GO:0005829">
    <property type="term" value="C:cytosol"/>
    <property type="evidence" value="ECO:0007669"/>
    <property type="project" value="TreeGrafter"/>
</dbReference>
<evidence type="ECO:0000256" key="11">
    <source>
        <dbReference type="ARBA" id="ARBA00022960"/>
    </source>
</evidence>
<dbReference type="AlphaFoldDB" id="A0A388JVD1"/>
<dbReference type="SUPFAM" id="SSF56176">
    <property type="entry name" value="FAD-binding/transporter-associated domain-like"/>
    <property type="match status" value="1"/>
</dbReference>
<dbReference type="GO" id="GO:0071949">
    <property type="term" value="F:FAD binding"/>
    <property type="evidence" value="ECO:0007669"/>
    <property type="project" value="InterPro"/>
</dbReference>
<evidence type="ECO:0000256" key="8">
    <source>
        <dbReference type="ARBA" id="ARBA00022630"/>
    </source>
</evidence>
<keyword evidence="12" id="KW-0573">Peptidoglycan synthesis</keyword>
<evidence type="ECO:0000313" key="19">
    <source>
        <dbReference type="Proteomes" id="UP000265515"/>
    </source>
</evidence>
<keyword evidence="15" id="KW-0961">Cell wall biogenesis/degradation</keyword>
<accession>A0A388JVD1</accession>
<dbReference type="Gene3D" id="3.90.78.10">
    <property type="entry name" value="UDP-N-acetylenolpyruvoylglucosamine reductase, C-terminal domain"/>
    <property type="match status" value="1"/>
</dbReference>
<dbReference type="UniPathway" id="UPA00219"/>
<dbReference type="GO" id="GO:0008360">
    <property type="term" value="P:regulation of cell shape"/>
    <property type="evidence" value="ECO:0007669"/>
    <property type="project" value="UniProtKB-KW"/>
</dbReference>
<evidence type="ECO:0000256" key="16">
    <source>
        <dbReference type="ARBA" id="ARBA00048914"/>
    </source>
</evidence>
<dbReference type="NCBIfam" id="NF010480">
    <property type="entry name" value="PRK13905.1"/>
    <property type="match status" value="1"/>
</dbReference>
<keyword evidence="8" id="KW-0285">Flavoprotein</keyword>
<dbReference type="EC" id="1.3.1.98" evidence="5"/>
<dbReference type="InterPro" id="IPR006094">
    <property type="entry name" value="Oxid_FAD_bind_N"/>
</dbReference>
<comment type="pathway">
    <text evidence="4">Cell wall biogenesis; peptidoglycan biosynthesis.</text>
</comment>
<dbReference type="InterPro" id="IPR016166">
    <property type="entry name" value="FAD-bd_PCMH"/>
</dbReference>
<evidence type="ECO:0000256" key="14">
    <source>
        <dbReference type="ARBA" id="ARBA00023306"/>
    </source>
</evidence>
<dbReference type="Pfam" id="PF02873">
    <property type="entry name" value="MurB_C"/>
    <property type="match status" value="1"/>
</dbReference>
<dbReference type="InterPro" id="IPR011601">
    <property type="entry name" value="MurB_C"/>
</dbReference>
<dbReference type="EMBL" id="BFEA01000022">
    <property type="protein sequence ID" value="GBG61727.1"/>
    <property type="molecule type" value="Genomic_DNA"/>
</dbReference>
<comment type="caution">
    <text evidence="18">The sequence shown here is derived from an EMBL/GenBank/DDBJ whole genome shotgun (WGS) entry which is preliminary data.</text>
</comment>
<dbReference type="Proteomes" id="UP000265515">
    <property type="component" value="Unassembled WGS sequence"/>
</dbReference>
<comment type="catalytic activity">
    <reaction evidence="16">
        <text>UDP-N-acetyl-alpha-D-muramate + NADP(+) = UDP-N-acetyl-3-O-(1-carboxyvinyl)-alpha-D-glucosamine + NADPH + H(+)</text>
        <dbReference type="Rhea" id="RHEA:12248"/>
        <dbReference type="ChEBI" id="CHEBI:15378"/>
        <dbReference type="ChEBI" id="CHEBI:57783"/>
        <dbReference type="ChEBI" id="CHEBI:58349"/>
        <dbReference type="ChEBI" id="CHEBI:68483"/>
        <dbReference type="ChEBI" id="CHEBI:70757"/>
        <dbReference type="EC" id="1.3.1.98"/>
    </reaction>
</comment>
<reference evidence="18 19" key="1">
    <citation type="journal article" date="2018" name="Cell">
        <title>The Chara Genome: Secondary Complexity and Implications for Plant Terrestrialization.</title>
        <authorList>
            <person name="Nishiyama T."/>
            <person name="Sakayama H."/>
            <person name="Vries J.D."/>
            <person name="Buschmann H."/>
            <person name="Saint-Marcoux D."/>
            <person name="Ullrich K.K."/>
            <person name="Haas F.B."/>
            <person name="Vanderstraeten L."/>
            <person name="Becker D."/>
            <person name="Lang D."/>
            <person name="Vosolsobe S."/>
            <person name="Rombauts S."/>
            <person name="Wilhelmsson P.K.I."/>
            <person name="Janitza P."/>
            <person name="Kern R."/>
            <person name="Heyl A."/>
            <person name="Rumpler F."/>
            <person name="Villalobos L.I.A.C."/>
            <person name="Clay J.M."/>
            <person name="Skokan R."/>
            <person name="Toyoda A."/>
            <person name="Suzuki Y."/>
            <person name="Kagoshima H."/>
            <person name="Schijlen E."/>
            <person name="Tajeshwar N."/>
            <person name="Catarino B."/>
            <person name="Hetherington A.J."/>
            <person name="Saltykova A."/>
            <person name="Bonnot C."/>
            <person name="Breuninger H."/>
            <person name="Symeonidi A."/>
            <person name="Radhakrishnan G.V."/>
            <person name="Van Nieuwerburgh F."/>
            <person name="Deforce D."/>
            <person name="Chang C."/>
            <person name="Karol K.G."/>
            <person name="Hedrich R."/>
            <person name="Ulvskov P."/>
            <person name="Glockner G."/>
            <person name="Delwiche C.F."/>
            <person name="Petrasek J."/>
            <person name="Van de Peer Y."/>
            <person name="Friml J."/>
            <person name="Beilby M."/>
            <person name="Dolan L."/>
            <person name="Kohara Y."/>
            <person name="Sugano S."/>
            <person name="Fujiyama A."/>
            <person name="Delaux P.-M."/>
            <person name="Quint M."/>
            <person name="TheiBen G."/>
            <person name="Hagemann M."/>
            <person name="Harholt J."/>
            <person name="Dunand C."/>
            <person name="Zachgo S."/>
            <person name="Langdale J."/>
            <person name="Maumus F."/>
            <person name="Straeten D.V.D."/>
            <person name="Gould S.B."/>
            <person name="Rensing S.A."/>
        </authorList>
    </citation>
    <scope>NUCLEOTIDE SEQUENCE [LARGE SCALE GENOMIC DNA]</scope>
    <source>
        <strain evidence="18 19">S276</strain>
    </source>
</reference>
<keyword evidence="11" id="KW-0133">Cell shape</keyword>
<evidence type="ECO:0000256" key="13">
    <source>
        <dbReference type="ARBA" id="ARBA00023002"/>
    </source>
</evidence>
<dbReference type="GO" id="GO:0008762">
    <property type="term" value="F:UDP-N-acetylmuramate dehydrogenase activity"/>
    <property type="evidence" value="ECO:0007669"/>
    <property type="project" value="UniProtKB-EC"/>
</dbReference>
<dbReference type="InterPro" id="IPR036635">
    <property type="entry name" value="MurB_C_sf"/>
</dbReference>
<evidence type="ECO:0000313" key="18">
    <source>
        <dbReference type="EMBL" id="GBG61727.1"/>
    </source>
</evidence>
<comment type="subcellular location">
    <subcellularLocation>
        <location evidence="3">Cytoplasm</location>
    </subcellularLocation>
</comment>
<keyword evidence="13" id="KW-0560">Oxidoreductase</keyword>
<dbReference type="GO" id="GO:0051301">
    <property type="term" value="P:cell division"/>
    <property type="evidence" value="ECO:0007669"/>
    <property type="project" value="UniProtKB-KW"/>
</dbReference>
<keyword evidence="6" id="KW-0963">Cytoplasm</keyword>
<feature type="domain" description="FAD-binding PCMH-type" evidence="17">
    <location>
        <begin position="236"/>
        <end position="405"/>
    </location>
</feature>
<dbReference type="Gene3D" id="3.30.43.10">
    <property type="entry name" value="Uridine Diphospho-n-acetylenolpyruvylglucosamine Reductase, domain 2"/>
    <property type="match status" value="1"/>
</dbReference>
<name>A0A388JVD1_CHABU</name>
<dbReference type="InterPro" id="IPR036318">
    <property type="entry name" value="FAD-bd_PCMH-like_sf"/>
</dbReference>
<evidence type="ECO:0000256" key="1">
    <source>
        <dbReference type="ARBA" id="ARBA00001974"/>
    </source>
</evidence>
<evidence type="ECO:0000256" key="2">
    <source>
        <dbReference type="ARBA" id="ARBA00003921"/>
    </source>
</evidence>
<dbReference type="PROSITE" id="PS51387">
    <property type="entry name" value="FAD_PCMH"/>
    <property type="match status" value="1"/>
</dbReference>
<keyword evidence="14" id="KW-0131">Cell cycle</keyword>
<evidence type="ECO:0000256" key="12">
    <source>
        <dbReference type="ARBA" id="ARBA00022984"/>
    </source>
</evidence>
<dbReference type="InterPro" id="IPR003170">
    <property type="entry name" value="MurB"/>
</dbReference>
<dbReference type="HAMAP" id="MF_00037">
    <property type="entry name" value="MurB"/>
    <property type="match status" value="1"/>
</dbReference>
<protein>
    <recommendedName>
        <fullName evidence="5">UDP-N-acetylmuramate dehydrogenase</fullName>
        <ecNumber evidence="5">1.3.1.98</ecNumber>
    </recommendedName>
</protein>
<sequence length="511" mass="56415">MSCCCAADSAYVANEVLKGRSARKELQLLPRQPSSCCLHFLAGYGERMSSALSARVVRRDSGFPFSFDPLARMERSWGPECRSGHQSPVVLHVSRPCMLRYLERVGPPLNSEDVAVVRAAADVASRWGARKGRRRFWFSSKVDVMGPTVKRMRWKMMDKPWSEECLTLSSQLAALASRHRSERCCFRGSGRRISSAAHVGSPWQTHLDVEEPLDDLDLKVPHFTKGKLLSELSTWEIGGPAKLFIEVHTEAEMSQVLRYCAKHGIRMFVVGKGSNCLFDDRGYDGCIVLNRITSLRRLGNGVYRVGAGYPFNQLGILTSKEGYSGLEFACGIPGTVGGAVYMNAGANGQETAKTLSEVEIVTVKGERQTLSRVRGELDYGYRLSPFQKLDGFGAVVAATFELQPCSHARERQLSFMCRRKSSQPITKRTAGCVFRNPGEGCQGAGALIDQLGLKGLAVGDARVSDLHANFLINEGRCTSKDMSVLITLIKQRVKQETGIDLQEEICVVPYQ</sequence>
<proteinExistence type="inferred from homology"/>
<dbReference type="STRING" id="69332.A0A388JVD1"/>
<dbReference type="InterPro" id="IPR016167">
    <property type="entry name" value="FAD-bd_PCMH_sub1"/>
</dbReference>
<evidence type="ECO:0000259" key="17">
    <source>
        <dbReference type="PROSITE" id="PS51387"/>
    </source>
</evidence>